<name>A0A6A6ZB65_9PLEO</name>
<reference evidence="2" key="1">
    <citation type="journal article" date="2020" name="Stud. Mycol.">
        <title>101 Dothideomycetes genomes: a test case for predicting lifestyles and emergence of pathogens.</title>
        <authorList>
            <person name="Haridas S."/>
            <person name="Albert R."/>
            <person name="Binder M."/>
            <person name="Bloem J."/>
            <person name="Labutti K."/>
            <person name="Salamov A."/>
            <person name="Andreopoulos B."/>
            <person name="Baker S."/>
            <person name="Barry K."/>
            <person name="Bills G."/>
            <person name="Bluhm B."/>
            <person name="Cannon C."/>
            <person name="Castanera R."/>
            <person name="Culley D."/>
            <person name="Daum C."/>
            <person name="Ezra D."/>
            <person name="Gonzalez J."/>
            <person name="Henrissat B."/>
            <person name="Kuo A."/>
            <person name="Liang C."/>
            <person name="Lipzen A."/>
            <person name="Lutzoni F."/>
            <person name="Magnuson J."/>
            <person name="Mondo S."/>
            <person name="Nolan M."/>
            <person name="Ohm R."/>
            <person name="Pangilinan J."/>
            <person name="Park H.-J."/>
            <person name="Ramirez L."/>
            <person name="Alfaro M."/>
            <person name="Sun H."/>
            <person name="Tritt A."/>
            <person name="Yoshinaga Y."/>
            <person name="Zwiers L.-H."/>
            <person name="Turgeon B."/>
            <person name="Goodwin S."/>
            <person name="Spatafora J."/>
            <person name="Crous P."/>
            <person name="Grigoriev I."/>
        </authorList>
    </citation>
    <scope>NUCLEOTIDE SEQUENCE</scope>
    <source>
        <strain evidence="2">CBS 113818</strain>
    </source>
</reference>
<feature type="compositionally biased region" description="Polar residues" evidence="1">
    <location>
        <begin position="32"/>
        <end position="43"/>
    </location>
</feature>
<dbReference type="Proteomes" id="UP000799424">
    <property type="component" value="Unassembled WGS sequence"/>
</dbReference>
<feature type="region of interest" description="Disordered" evidence="1">
    <location>
        <begin position="31"/>
        <end position="51"/>
    </location>
</feature>
<organism evidence="2 3">
    <name type="scientific">Ophiobolus disseminans</name>
    <dbReference type="NCBI Taxonomy" id="1469910"/>
    <lineage>
        <taxon>Eukaryota</taxon>
        <taxon>Fungi</taxon>
        <taxon>Dikarya</taxon>
        <taxon>Ascomycota</taxon>
        <taxon>Pezizomycotina</taxon>
        <taxon>Dothideomycetes</taxon>
        <taxon>Pleosporomycetidae</taxon>
        <taxon>Pleosporales</taxon>
        <taxon>Pleosporineae</taxon>
        <taxon>Phaeosphaeriaceae</taxon>
        <taxon>Ophiobolus</taxon>
    </lineage>
</organism>
<protein>
    <submittedName>
        <fullName evidence="2">Uncharacterized protein</fullName>
    </submittedName>
</protein>
<evidence type="ECO:0000313" key="3">
    <source>
        <dbReference type="Proteomes" id="UP000799424"/>
    </source>
</evidence>
<evidence type="ECO:0000256" key="1">
    <source>
        <dbReference type="SAM" id="MobiDB-lite"/>
    </source>
</evidence>
<sequence>MPIQLLSQLSCLVRCDNRGQPHLDASVAPAASSLTGTNAQDNSDVPLEAADDDSTFDGLDWVRVPHLEKRGKDHAKGLPSCIYLYGWPVYHRIKQKNY</sequence>
<proteinExistence type="predicted"/>
<dbReference type="OrthoDB" id="3679949at2759"/>
<keyword evidence="3" id="KW-1185">Reference proteome</keyword>
<dbReference type="AlphaFoldDB" id="A0A6A6ZB65"/>
<dbReference type="EMBL" id="MU006254">
    <property type="protein sequence ID" value="KAF2818332.1"/>
    <property type="molecule type" value="Genomic_DNA"/>
</dbReference>
<accession>A0A6A6ZB65</accession>
<evidence type="ECO:0000313" key="2">
    <source>
        <dbReference type="EMBL" id="KAF2818332.1"/>
    </source>
</evidence>
<gene>
    <name evidence="2" type="ORF">CC86DRAFT_159449</name>
</gene>